<evidence type="ECO:0000313" key="5">
    <source>
        <dbReference type="EMBL" id="NQX50478.1"/>
    </source>
</evidence>
<evidence type="ECO:0000313" key="6">
    <source>
        <dbReference type="EMBL" id="VWQ35611.1"/>
    </source>
</evidence>
<dbReference type="EMBL" id="JABNND010000005">
    <property type="protein sequence ID" value="NQX50478.1"/>
    <property type="molecule type" value="Genomic_DNA"/>
</dbReference>
<organism evidence="5 8">
    <name type="scientific">Bifidobacterium longum subsp. infantis</name>
    <dbReference type="NCBI Taxonomy" id="1682"/>
    <lineage>
        <taxon>Bacteria</taxon>
        <taxon>Bacillati</taxon>
        <taxon>Actinomycetota</taxon>
        <taxon>Actinomycetes</taxon>
        <taxon>Bifidobacteriales</taxon>
        <taxon>Bifidobacteriaceae</taxon>
        <taxon>Bifidobacterium</taxon>
    </lineage>
</organism>
<dbReference type="InterPro" id="IPR012337">
    <property type="entry name" value="RNaseH-like_sf"/>
</dbReference>
<evidence type="ECO:0000259" key="4">
    <source>
        <dbReference type="Pfam" id="PF00929"/>
    </source>
</evidence>
<evidence type="ECO:0000256" key="3">
    <source>
        <dbReference type="ARBA" id="ARBA00022839"/>
    </source>
</evidence>
<dbReference type="InterPro" id="IPR036397">
    <property type="entry name" value="RNaseH_sf"/>
</dbReference>
<evidence type="ECO:0000256" key="2">
    <source>
        <dbReference type="ARBA" id="ARBA00022801"/>
    </source>
</evidence>
<protein>
    <submittedName>
        <fullName evidence="6">DNA polymerase III PolC-type</fullName>
    </submittedName>
</protein>
<dbReference type="CDD" id="cd06127">
    <property type="entry name" value="DEDDh"/>
    <property type="match status" value="1"/>
</dbReference>
<accession>A0A7D4XYD8</accession>
<keyword evidence="2" id="KW-0378">Hydrolase</keyword>
<gene>
    <name evidence="6" type="primary">polC_2</name>
    <name evidence="6" type="ORF">BIFLH23_01242</name>
    <name evidence="5" type="ORF">HNS28_03085</name>
</gene>
<sequence length="91" mass="10279">MIPREHKGASVLADRKDYVALDLETTGYDPRLDEIIEIGAIKVRNGQPIDRYGQLINPGRHIPNIVTEIHGIDDGMVKKRANARRRALRIP</sequence>
<evidence type="ECO:0000313" key="8">
    <source>
        <dbReference type="Proteomes" id="UP000551316"/>
    </source>
</evidence>
<evidence type="ECO:0000256" key="1">
    <source>
        <dbReference type="ARBA" id="ARBA00022722"/>
    </source>
</evidence>
<dbReference type="PANTHER" id="PTHR30231:SF4">
    <property type="entry name" value="PROTEIN NEN2"/>
    <property type="match status" value="1"/>
</dbReference>
<dbReference type="Proteomes" id="UP000551316">
    <property type="component" value="Unassembled WGS sequence"/>
</dbReference>
<evidence type="ECO:0000313" key="7">
    <source>
        <dbReference type="Proteomes" id="UP000494246"/>
    </source>
</evidence>
<dbReference type="PANTHER" id="PTHR30231">
    <property type="entry name" value="DNA POLYMERASE III SUBUNIT EPSILON"/>
    <property type="match status" value="1"/>
</dbReference>
<dbReference type="Gene3D" id="3.30.420.10">
    <property type="entry name" value="Ribonuclease H-like superfamily/Ribonuclease H"/>
    <property type="match status" value="1"/>
</dbReference>
<dbReference type="GO" id="GO:0008408">
    <property type="term" value="F:3'-5' exonuclease activity"/>
    <property type="evidence" value="ECO:0007669"/>
    <property type="project" value="TreeGrafter"/>
</dbReference>
<feature type="domain" description="Exonuclease" evidence="4">
    <location>
        <begin position="19"/>
        <end position="83"/>
    </location>
</feature>
<dbReference type="GO" id="GO:0005829">
    <property type="term" value="C:cytosol"/>
    <property type="evidence" value="ECO:0007669"/>
    <property type="project" value="TreeGrafter"/>
</dbReference>
<keyword evidence="3" id="KW-0269">Exonuclease</keyword>
<dbReference type="RefSeq" id="WP_080714679.1">
    <property type="nucleotide sequence ID" value="NZ_CABWKH010000012.1"/>
</dbReference>
<dbReference type="EMBL" id="CABWKH010000012">
    <property type="protein sequence ID" value="VWQ35611.1"/>
    <property type="molecule type" value="Genomic_DNA"/>
</dbReference>
<dbReference type="InterPro" id="IPR013520">
    <property type="entry name" value="Ribonucl_H"/>
</dbReference>
<dbReference type="GO" id="GO:0003676">
    <property type="term" value="F:nucleic acid binding"/>
    <property type="evidence" value="ECO:0007669"/>
    <property type="project" value="InterPro"/>
</dbReference>
<reference evidence="6 7" key="1">
    <citation type="submission" date="2019-10" db="EMBL/GenBank/DDBJ databases">
        <authorList>
            <consortium name="Melissa Lawson"/>
            <person name="O'neill I."/>
        </authorList>
    </citation>
    <scope>NUCLEOTIDE SEQUENCE [LARGE SCALE GENOMIC DNA]</scope>
    <source>
        <strain evidence="6">LH_23</strain>
    </source>
</reference>
<reference evidence="5 8" key="2">
    <citation type="submission" date="2020-05" db="EMBL/GenBank/DDBJ databases">
        <title>Draft Genome Sequence of Bifidobacterium longum subsp. Infantis BI-G201, a Commercialization Strain.</title>
        <authorList>
            <person name="Song J."/>
            <person name="Xu Y."/>
            <person name="Han D."/>
            <person name="Teng Q."/>
            <person name="Jiang D."/>
            <person name="Liu Q."/>
        </authorList>
    </citation>
    <scope>NUCLEOTIDE SEQUENCE [LARGE SCALE GENOMIC DNA]</scope>
    <source>
        <strain evidence="5 8">BI-G201</strain>
    </source>
</reference>
<name>A0A7D4XYD8_BIFLI</name>
<dbReference type="Pfam" id="PF00929">
    <property type="entry name" value="RNase_T"/>
    <property type="match status" value="1"/>
</dbReference>
<dbReference type="SUPFAM" id="SSF53098">
    <property type="entry name" value="Ribonuclease H-like"/>
    <property type="match status" value="1"/>
</dbReference>
<dbReference type="Proteomes" id="UP000494246">
    <property type="component" value="Unassembled WGS sequence"/>
</dbReference>
<comment type="caution">
    <text evidence="5">The sequence shown here is derived from an EMBL/GenBank/DDBJ whole genome shotgun (WGS) entry which is preliminary data.</text>
</comment>
<proteinExistence type="predicted"/>
<keyword evidence="1" id="KW-0540">Nuclease</keyword>
<dbReference type="AlphaFoldDB" id="A0A7D4XYD8"/>